<accession>A0A9W7XZX1</accession>
<dbReference type="AlphaFoldDB" id="A0A9W7XZX1"/>
<dbReference type="InterPro" id="IPR022742">
    <property type="entry name" value="Hydrolase_4"/>
</dbReference>
<reference evidence="2" key="1">
    <citation type="submission" date="2022-07" db="EMBL/GenBank/DDBJ databases">
        <title>Phylogenomic reconstructions and comparative analyses of Kickxellomycotina fungi.</title>
        <authorList>
            <person name="Reynolds N.K."/>
            <person name="Stajich J.E."/>
            <person name="Barry K."/>
            <person name="Grigoriev I.V."/>
            <person name="Crous P."/>
            <person name="Smith M.E."/>
        </authorList>
    </citation>
    <scope>NUCLEOTIDE SEQUENCE</scope>
    <source>
        <strain evidence="2">NBRC 32514</strain>
    </source>
</reference>
<dbReference type="Proteomes" id="UP001149813">
    <property type="component" value="Unassembled WGS sequence"/>
</dbReference>
<dbReference type="SUPFAM" id="SSF53474">
    <property type="entry name" value="alpha/beta-Hydrolases"/>
    <property type="match status" value="1"/>
</dbReference>
<dbReference type="OrthoDB" id="10249433at2759"/>
<dbReference type="Gene3D" id="3.40.50.1820">
    <property type="entry name" value="alpha/beta hydrolase"/>
    <property type="match status" value="1"/>
</dbReference>
<organism evidence="2 3">
    <name type="scientific">Coemansia erecta</name>
    <dbReference type="NCBI Taxonomy" id="147472"/>
    <lineage>
        <taxon>Eukaryota</taxon>
        <taxon>Fungi</taxon>
        <taxon>Fungi incertae sedis</taxon>
        <taxon>Zoopagomycota</taxon>
        <taxon>Kickxellomycotina</taxon>
        <taxon>Kickxellomycetes</taxon>
        <taxon>Kickxellales</taxon>
        <taxon>Kickxellaceae</taxon>
        <taxon>Coemansia</taxon>
    </lineage>
</organism>
<sequence>MSAQQETEQPKTSTVVDGIEEVTEWVENGGRSFYTHMYKAASQPPKATLTIIHGLGEHIDRYSEMARAFARAGIQVLGFDQRGFGKTGRRCGRLGDNEGIDQVASDIDLMNKRVSEPDVPHFLFGHSMGGLNVLNYALNNNQDGHIRGVVASAPALMAGKPLLPPNIVIAALHQVAKVFPSIQKNTGITTDMLTSNQAEIERFNASVENISHCTLGTLSSIIRRGLSVIKNASSFSTPVYILHADGDKATDVEGSRRFYNALPETLDKEFREVKDNEFHELHFEENLDFDVIDTYKQWILNRI</sequence>
<dbReference type="EMBL" id="JANBOJ010000038">
    <property type="protein sequence ID" value="KAJ1724216.1"/>
    <property type="molecule type" value="Genomic_DNA"/>
</dbReference>
<name>A0A9W7XZX1_9FUNG</name>
<dbReference type="PANTHER" id="PTHR11614">
    <property type="entry name" value="PHOSPHOLIPASE-RELATED"/>
    <property type="match status" value="1"/>
</dbReference>
<keyword evidence="3" id="KW-1185">Reference proteome</keyword>
<feature type="domain" description="Serine aminopeptidase S33" evidence="1">
    <location>
        <begin position="43"/>
        <end position="285"/>
    </location>
</feature>
<gene>
    <name evidence="2" type="ORF">LPJ53_001491</name>
</gene>
<evidence type="ECO:0000313" key="3">
    <source>
        <dbReference type="Proteomes" id="UP001149813"/>
    </source>
</evidence>
<dbReference type="Pfam" id="PF12146">
    <property type="entry name" value="Hydrolase_4"/>
    <property type="match status" value="1"/>
</dbReference>
<comment type="caution">
    <text evidence="2">The sequence shown here is derived from an EMBL/GenBank/DDBJ whole genome shotgun (WGS) entry which is preliminary data.</text>
</comment>
<dbReference type="InterPro" id="IPR029058">
    <property type="entry name" value="AB_hydrolase_fold"/>
</dbReference>
<protein>
    <recommendedName>
        <fullName evidence="1">Serine aminopeptidase S33 domain-containing protein</fullName>
    </recommendedName>
</protein>
<evidence type="ECO:0000259" key="1">
    <source>
        <dbReference type="Pfam" id="PF12146"/>
    </source>
</evidence>
<evidence type="ECO:0000313" key="2">
    <source>
        <dbReference type="EMBL" id="KAJ1724216.1"/>
    </source>
</evidence>
<proteinExistence type="predicted"/>
<dbReference type="InterPro" id="IPR051044">
    <property type="entry name" value="MAG_DAG_Lipase"/>
</dbReference>